<dbReference type="AlphaFoldDB" id="A0AAN9KQR4"/>
<reference evidence="1 2" key="1">
    <citation type="submission" date="2024-01" db="EMBL/GenBank/DDBJ databases">
        <title>The genomes of 5 underutilized Papilionoideae crops provide insights into root nodulation and disease resistanc.</title>
        <authorList>
            <person name="Jiang F."/>
        </authorList>
    </citation>
    <scope>NUCLEOTIDE SEQUENCE [LARGE SCALE GENOMIC DNA]</scope>
    <source>
        <strain evidence="1">LVBAO_FW01</strain>
        <tissue evidence="1">Leaves</tissue>
    </source>
</reference>
<evidence type="ECO:0000313" key="2">
    <source>
        <dbReference type="Proteomes" id="UP001367508"/>
    </source>
</evidence>
<sequence length="126" mass="13809">MHSYGPFAKILHTCQSIFISVQDEQLRPTSEILSDILVMTRSETYLSPCALCLLQCEGPSNNCLGFALSTNELRMITLLGGWIPPLLGLPKASLVEGQVVVAKTILVTIERPKYGAAWPGLESMKF</sequence>
<gene>
    <name evidence="1" type="ORF">VNO77_31060</name>
</gene>
<accession>A0AAN9KQR4</accession>
<organism evidence="1 2">
    <name type="scientific">Canavalia gladiata</name>
    <name type="common">Sword bean</name>
    <name type="synonym">Dolichos gladiatus</name>
    <dbReference type="NCBI Taxonomy" id="3824"/>
    <lineage>
        <taxon>Eukaryota</taxon>
        <taxon>Viridiplantae</taxon>
        <taxon>Streptophyta</taxon>
        <taxon>Embryophyta</taxon>
        <taxon>Tracheophyta</taxon>
        <taxon>Spermatophyta</taxon>
        <taxon>Magnoliopsida</taxon>
        <taxon>eudicotyledons</taxon>
        <taxon>Gunneridae</taxon>
        <taxon>Pentapetalae</taxon>
        <taxon>rosids</taxon>
        <taxon>fabids</taxon>
        <taxon>Fabales</taxon>
        <taxon>Fabaceae</taxon>
        <taxon>Papilionoideae</taxon>
        <taxon>50 kb inversion clade</taxon>
        <taxon>NPAAA clade</taxon>
        <taxon>indigoferoid/millettioid clade</taxon>
        <taxon>Phaseoleae</taxon>
        <taxon>Canavalia</taxon>
    </lineage>
</organism>
<protein>
    <submittedName>
        <fullName evidence="1">Uncharacterized protein</fullName>
    </submittedName>
</protein>
<comment type="caution">
    <text evidence="1">The sequence shown here is derived from an EMBL/GenBank/DDBJ whole genome shotgun (WGS) entry which is preliminary data.</text>
</comment>
<proteinExistence type="predicted"/>
<evidence type="ECO:0000313" key="1">
    <source>
        <dbReference type="EMBL" id="KAK7321011.1"/>
    </source>
</evidence>
<dbReference type="EMBL" id="JAYMYQ010000007">
    <property type="protein sequence ID" value="KAK7321011.1"/>
    <property type="molecule type" value="Genomic_DNA"/>
</dbReference>
<name>A0AAN9KQR4_CANGL</name>
<keyword evidence="2" id="KW-1185">Reference proteome</keyword>
<dbReference type="Proteomes" id="UP001367508">
    <property type="component" value="Unassembled WGS sequence"/>
</dbReference>